<dbReference type="Proteomes" id="UP001500979">
    <property type="component" value="Unassembled WGS sequence"/>
</dbReference>
<dbReference type="PIRSF" id="PIRSF005739">
    <property type="entry name" value="O-mtase"/>
    <property type="match status" value="1"/>
</dbReference>
<protein>
    <submittedName>
        <fullName evidence="6">Methyltransferase</fullName>
    </submittedName>
</protein>
<keyword evidence="1 6" id="KW-0489">Methyltransferase</keyword>
<gene>
    <name evidence="6" type="ORF">GCM10010470_40930</name>
</gene>
<dbReference type="InterPro" id="IPR036388">
    <property type="entry name" value="WH-like_DNA-bd_sf"/>
</dbReference>
<dbReference type="SUPFAM" id="SSF53335">
    <property type="entry name" value="S-adenosyl-L-methionine-dependent methyltransferases"/>
    <property type="match status" value="1"/>
</dbReference>
<evidence type="ECO:0000313" key="7">
    <source>
        <dbReference type="Proteomes" id="UP001500979"/>
    </source>
</evidence>
<dbReference type="InterPro" id="IPR012967">
    <property type="entry name" value="COMT_dimerisation"/>
</dbReference>
<keyword evidence="7" id="KW-1185">Reference proteome</keyword>
<evidence type="ECO:0000256" key="2">
    <source>
        <dbReference type="ARBA" id="ARBA00022679"/>
    </source>
</evidence>
<feature type="domain" description="O-methyltransferase C-terminal" evidence="4">
    <location>
        <begin position="117"/>
        <end position="318"/>
    </location>
</feature>
<dbReference type="GO" id="GO:0032259">
    <property type="term" value="P:methylation"/>
    <property type="evidence" value="ECO:0007669"/>
    <property type="project" value="UniProtKB-KW"/>
</dbReference>
<accession>A0ABN3VG40</accession>
<dbReference type="Gene3D" id="3.40.50.150">
    <property type="entry name" value="Vaccinia Virus protein VP39"/>
    <property type="match status" value="1"/>
</dbReference>
<dbReference type="InterPro" id="IPR001077">
    <property type="entry name" value="COMT_C"/>
</dbReference>
<dbReference type="SUPFAM" id="SSF46785">
    <property type="entry name" value="Winged helix' DNA-binding domain"/>
    <property type="match status" value="1"/>
</dbReference>
<evidence type="ECO:0000259" key="4">
    <source>
        <dbReference type="Pfam" id="PF00891"/>
    </source>
</evidence>
<evidence type="ECO:0000256" key="1">
    <source>
        <dbReference type="ARBA" id="ARBA00022603"/>
    </source>
</evidence>
<dbReference type="Gene3D" id="1.10.287.1350">
    <property type="match status" value="1"/>
</dbReference>
<organism evidence="6 7">
    <name type="scientific">Saccharopolyspora taberi</name>
    <dbReference type="NCBI Taxonomy" id="60895"/>
    <lineage>
        <taxon>Bacteria</taxon>
        <taxon>Bacillati</taxon>
        <taxon>Actinomycetota</taxon>
        <taxon>Actinomycetes</taxon>
        <taxon>Pseudonocardiales</taxon>
        <taxon>Pseudonocardiaceae</taxon>
        <taxon>Saccharopolyspora</taxon>
    </lineage>
</organism>
<dbReference type="Gene3D" id="1.10.10.10">
    <property type="entry name" value="Winged helix-like DNA-binding domain superfamily/Winged helix DNA-binding domain"/>
    <property type="match status" value="1"/>
</dbReference>
<dbReference type="EMBL" id="BAAAUX010000016">
    <property type="protein sequence ID" value="GAA2801700.1"/>
    <property type="molecule type" value="Genomic_DNA"/>
</dbReference>
<dbReference type="InterPro" id="IPR029063">
    <property type="entry name" value="SAM-dependent_MTases_sf"/>
</dbReference>
<dbReference type="PANTHER" id="PTHR43712:SF2">
    <property type="entry name" value="O-METHYLTRANSFERASE CICE"/>
    <property type="match status" value="1"/>
</dbReference>
<dbReference type="GO" id="GO:0008168">
    <property type="term" value="F:methyltransferase activity"/>
    <property type="evidence" value="ECO:0007669"/>
    <property type="project" value="UniProtKB-KW"/>
</dbReference>
<reference evidence="6 7" key="1">
    <citation type="journal article" date="2019" name="Int. J. Syst. Evol. Microbiol.">
        <title>The Global Catalogue of Microorganisms (GCM) 10K type strain sequencing project: providing services to taxonomists for standard genome sequencing and annotation.</title>
        <authorList>
            <consortium name="The Broad Institute Genomics Platform"/>
            <consortium name="The Broad Institute Genome Sequencing Center for Infectious Disease"/>
            <person name="Wu L."/>
            <person name="Ma J."/>
        </authorList>
    </citation>
    <scope>NUCLEOTIDE SEQUENCE [LARGE SCALE GENOMIC DNA]</scope>
    <source>
        <strain evidence="6 7">JCM 9383</strain>
    </source>
</reference>
<dbReference type="PROSITE" id="PS51683">
    <property type="entry name" value="SAM_OMT_II"/>
    <property type="match status" value="1"/>
</dbReference>
<dbReference type="Pfam" id="PF00891">
    <property type="entry name" value="Methyltransf_2"/>
    <property type="match status" value="1"/>
</dbReference>
<name>A0ABN3VG40_9PSEU</name>
<dbReference type="Pfam" id="PF08100">
    <property type="entry name" value="Dimerisation"/>
    <property type="match status" value="1"/>
</dbReference>
<dbReference type="InterPro" id="IPR016461">
    <property type="entry name" value="COMT-like"/>
</dbReference>
<feature type="domain" description="O-methyltransferase dimerisation" evidence="5">
    <location>
        <begin position="24"/>
        <end position="88"/>
    </location>
</feature>
<evidence type="ECO:0000256" key="3">
    <source>
        <dbReference type="ARBA" id="ARBA00022691"/>
    </source>
</evidence>
<proteinExistence type="predicted"/>
<dbReference type="InterPro" id="IPR036390">
    <property type="entry name" value="WH_DNA-bd_sf"/>
</dbReference>
<dbReference type="PANTHER" id="PTHR43712">
    <property type="entry name" value="PUTATIVE (AFU_ORTHOLOGUE AFUA_4G14580)-RELATED"/>
    <property type="match status" value="1"/>
</dbReference>
<evidence type="ECO:0000313" key="6">
    <source>
        <dbReference type="EMBL" id="GAA2801700.1"/>
    </source>
</evidence>
<keyword evidence="3" id="KW-0949">S-adenosyl-L-methionine</keyword>
<comment type="caution">
    <text evidence="6">The sequence shown here is derived from an EMBL/GenBank/DDBJ whole genome shotgun (WGS) entry which is preliminary data.</text>
</comment>
<evidence type="ECO:0000259" key="5">
    <source>
        <dbReference type="Pfam" id="PF08100"/>
    </source>
</evidence>
<sequence>MEQGRTGEHARGMVELLLAPARAYAVYAFVKLELADRLHEGTRSHSELAEQTGTHPEALRRLLRMLTSLDVVTGDDVNGFALGPRGDLLRRDHPKSMSDLAILYGEQAYPSFGQILHSIRTGEQSFPQVFGTTWVDYYVEHPEAGHVFDRAMNAGNAFFSAVPDAFAFAEAKSVVDVGGGNGALLEVILKANPGLSGVLAETPRIGDSARERLSATGVADRCEVVATDFFESVPANHDVYLLSRILHDWDDEDCRTVLRNVRAAVDPGATLLIIERVIPVDGRPSLAFDWDIHMLMNTGGQERTLGEFQSLLDQTGFSYSHSATLPLDVTLLVATAE</sequence>
<keyword evidence="2" id="KW-0808">Transferase</keyword>